<proteinExistence type="predicted"/>
<evidence type="ECO:0000313" key="3">
    <source>
        <dbReference type="Proteomes" id="UP001360953"/>
    </source>
</evidence>
<comment type="caution">
    <text evidence="2">The sequence shown here is derived from an EMBL/GenBank/DDBJ whole genome shotgun (WGS) entry which is preliminary data.</text>
</comment>
<feature type="compositionally biased region" description="Basic and acidic residues" evidence="1">
    <location>
        <begin position="13"/>
        <end position="24"/>
    </location>
</feature>
<feature type="compositionally biased region" description="Basic residues" evidence="1">
    <location>
        <begin position="58"/>
        <end position="68"/>
    </location>
</feature>
<name>A0ABR1LP07_9PEZI</name>
<feature type="compositionally biased region" description="Basic and acidic residues" evidence="1">
    <location>
        <begin position="118"/>
        <end position="130"/>
    </location>
</feature>
<protein>
    <submittedName>
        <fullName evidence="2">Uncharacterized protein</fullName>
    </submittedName>
</protein>
<dbReference type="GeneID" id="92028511"/>
<evidence type="ECO:0000313" key="2">
    <source>
        <dbReference type="EMBL" id="KAK7536888.1"/>
    </source>
</evidence>
<feature type="region of interest" description="Disordered" evidence="1">
    <location>
        <begin position="1"/>
        <end position="75"/>
    </location>
</feature>
<dbReference type="RefSeq" id="XP_066655039.1">
    <property type="nucleotide sequence ID" value="XM_066795605.1"/>
</dbReference>
<accession>A0ABR1LP07</accession>
<feature type="compositionally biased region" description="Basic residues" evidence="1">
    <location>
        <begin position="1"/>
        <end position="12"/>
    </location>
</feature>
<organism evidence="2 3">
    <name type="scientific">Phyllosticta citribraziliensis</name>
    <dbReference type="NCBI Taxonomy" id="989973"/>
    <lineage>
        <taxon>Eukaryota</taxon>
        <taxon>Fungi</taxon>
        <taxon>Dikarya</taxon>
        <taxon>Ascomycota</taxon>
        <taxon>Pezizomycotina</taxon>
        <taxon>Dothideomycetes</taxon>
        <taxon>Dothideomycetes incertae sedis</taxon>
        <taxon>Botryosphaeriales</taxon>
        <taxon>Phyllostictaceae</taxon>
        <taxon>Phyllosticta</taxon>
    </lineage>
</organism>
<dbReference type="EMBL" id="JBBPEH010000006">
    <property type="protein sequence ID" value="KAK7536888.1"/>
    <property type="molecule type" value="Genomic_DNA"/>
</dbReference>
<feature type="compositionally biased region" description="Polar residues" evidence="1">
    <location>
        <begin position="32"/>
        <end position="41"/>
    </location>
</feature>
<gene>
    <name evidence="2" type="ORF">J3D65DRAFT_356964</name>
</gene>
<feature type="region of interest" description="Disordered" evidence="1">
    <location>
        <begin position="105"/>
        <end position="135"/>
    </location>
</feature>
<sequence>MRRMKKQRRRKREAGDTKSGEQQKSRVLMQQALHNTATAVQCSAHREPIPPCETPRTGTHRSTQRKSSRTSTSITSAWVHRRCGSAAQLQVPPVRQRFQRQRARRAARVHGRPTPPPHDMHSDAARRPDPNSKIARPRITDHRRELVVGSAQSLFLAARLCPLKTSVRPLNPFRTSTGKERNPILASDFKLPVTSLTSGVP</sequence>
<evidence type="ECO:0000256" key="1">
    <source>
        <dbReference type="SAM" id="MobiDB-lite"/>
    </source>
</evidence>
<reference evidence="2 3" key="1">
    <citation type="submission" date="2024-04" db="EMBL/GenBank/DDBJ databases">
        <title>Phyllosticta paracitricarpa is synonymous to the EU quarantine fungus P. citricarpa based on phylogenomic analyses.</title>
        <authorList>
            <consortium name="Lawrence Berkeley National Laboratory"/>
            <person name="Van ingen-buijs V.A."/>
            <person name="Van westerhoven A.C."/>
            <person name="Haridas S."/>
            <person name="Skiadas P."/>
            <person name="Martin F."/>
            <person name="Groenewald J.Z."/>
            <person name="Crous P.W."/>
            <person name="Seidl M.F."/>
        </authorList>
    </citation>
    <scope>NUCLEOTIDE SEQUENCE [LARGE SCALE GENOMIC DNA]</scope>
    <source>
        <strain evidence="2 3">CPC 17464</strain>
    </source>
</reference>
<keyword evidence="3" id="KW-1185">Reference proteome</keyword>
<dbReference type="Proteomes" id="UP001360953">
    <property type="component" value="Unassembled WGS sequence"/>
</dbReference>